<dbReference type="InterPro" id="IPR002035">
    <property type="entry name" value="VWF_A"/>
</dbReference>
<accession>A0A1M5N2W7</accession>
<dbReference type="STRING" id="1508389.SAMN05444003_1161"/>
<dbReference type="AlphaFoldDB" id="A0A1M5N2W7"/>
<organism evidence="3 4">
    <name type="scientific">Cognatiyoonia sediminum</name>
    <dbReference type="NCBI Taxonomy" id="1508389"/>
    <lineage>
        <taxon>Bacteria</taxon>
        <taxon>Pseudomonadati</taxon>
        <taxon>Pseudomonadota</taxon>
        <taxon>Alphaproteobacteria</taxon>
        <taxon>Rhodobacterales</taxon>
        <taxon>Paracoccaceae</taxon>
        <taxon>Cognatiyoonia</taxon>
    </lineage>
</organism>
<evidence type="ECO:0000256" key="1">
    <source>
        <dbReference type="SAM" id="Phobius"/>
    </source>
</evidence>
<name>A0A1M5N2W7_9RHOB</name>
<keyword evidence="1" id="KW-0472">Membrane</keyword>
<dbReference type="SUPFAM" id="SSF53300">
    <property type="entry name" value="vWA-like"/>
    <property type="match status" value="1"/>
</dbReference>
<keyword evidence="1" id="KW-1133">Transmembrane helix</keyword>
<dbReference type="EMBL" id="FQXB01000001">
    <property type="protein sequence ID" value="SHG83936.1"/>
    <property type="molecule type" value="Genomic_DNA"/>
</dbReference>
<dbReference type="Proteomes" id="UP000184074">
    <property type="component" value="Unassembled WGS sequence"/>
</dbReference>
<dbReference type="OrthoDB" id="7522752at2"/>
<protein>
    <submittedName>
        <fullName evidence="3">Flp pilus assembly protein TadG</fullName>
    </submittedName>
</protein>
<evidence type="ECO:0000313" key="3">
    <source>
        <dbReference type="EMBL" id="SHG83936.1"/>
    </source>
</evidence>
<keyword evidence="4" id="KW-1185">Reference proteome</keyword>
<sequence length="483" mass="52756">MMKKMGEGSMNDHIQKAAKFCRRFREDESGSMTFFIMFIIVLTLIVAGMAVDFMKFESRRTIMQGAVDRAVLAAADLDQVRDPAEVVRDYVAKSQGGNCLSADPQIIPGANFRSVTANCELTMATYFLRILGMETLTAAASATAVEGVGNVEVSLVLDISGSMSESVPSLGMSKMDVLHDAGTAFVDALLQEEYEDRISVSLIPYTAHVNAGAELFDAYGIDRRHYFSNCVVVPTADFGSTSMNVGPSYSQAKHFQRYTGASYTCPVEDFEEIIPISQNADALKAAINQFEPRSTTSIFLGLKWGAALLDPSFQSVYSNLPSSMRDSAFSGRPENFGDNDNPSDTKKYIVVMTDGKNVGTRTLYDNFYQTPSMVAHWGAGKTPYDMYVEEFNGSANRYWDYYGQYEYTTNQGNTLMANICGAAKEAGIIIFAVAMGEGNDIDSTAMSNCASSPSGHYFETSGDELVAIFEAIADQITDLRLTL</sequence>
<feature type="transmembrane region" description="Helical" evidence="1">
    <location>
        <begin position="32"/>
        <end position="51"/>
    </location>
</feature>
<dbReference type="Pfam" id="PF13400">
    <property type="entry name" value="Tad"/>
    <property type="match status" value="1"/>
</dbReference>
<reference evidence="3 4" key="1">
    <citation type="submission" date="2016-11" db="EMBL/GenBank/DDBJ databases">
        <authorList>
            <person name="Jaros S."/>
            <person name="Januszkiewicz K."/>
            <person name="Wedrychowicz H."/>
        </authorList>
    </citation>
    <scope>NUCLEOTIDE SEQUENCE [LARGE SCALE GENOMIC DNA]</scope>
    <source>
        <strain evidence="3 4">DSM 28715</strain>
    </source>
</reference>
<dbReference type="PROSITE" id="PS50234">
    <property type="entry name" value="VWFA"/>
    <property type="match status" value="1"/>
</dbReference>
<proteinExistence type="predicted"/>
<dbReference type="Gene3D" id="3.40.50.410">
    <property type="entry name" value="von Willebrand factor, type A domain"/>
    <property type="match status" value="1"/>
</dbReference>
<keyword evidence="1" id="KW-0812">Transmembrane</keyword>
<gene>
    <name evidence="3" type="ORF">SAMN05444003_1161</name>
</gene>
<dbReference type="InterPro" id="IPR028087">
    <property type="entry name" value="Tad_N"/>
</dbReference>
<evidence type="ECO:0000313" key="4">
    <source>
        <dbReference type="Proteomes" id="UP000184074"/>
    </source>
</evidence>
<feature type="domain" description="VWFA" evidence="2">
    <location>
        <begin position="152"/>
        <end position="476"/>
    </location>
</feature>
<dbReference type="InterPro" id="IPR036465">
    <property type="entry name" value="vWFA_dom_sf"/>
</dbReference>
<evidence type="ECO:0000259" key="2">
    <source>
        <dbReference type="PROSITE" id="PS50234"/>
    </source>
</evidence>